<name>A0ABX2LFI0_9EURY</name>
<dbReference type="RefSeq" id="WP_174682845.1">
    <property type="nucleotide sequence ID" value="NZ_JABUQZ010000003.1"/>
</dbReference>
<protein>
    <submittedName>
        <fullName evidence="1">Uncharacterized protein</fullName>
    </submittedName>
</protein>
<evidence type="ECO:0000313" key="2">
    <source>
        <dbReference type="Proteomes" id="UP001016761"/>
    </source>
</evidence>
<dbReference type="EMBL" id="JABUQZ010000003">
    <property type="protein sequence ID" value="NUC75007.1"/>
    <property type="molecule type" value="Genomic_DNA"/>
</dbReference>
<sequence>MGETSRREAYEQTKCEIVETGAGAEIPVSTPAGYKASESVDPARLQNAFTRRGYTFIAPYREGGHLSSKVYDSETNEFFHIKVNESLVRIFPKSHDFSFATFDRALDTLERRVGEVNYVPQGTGGDR</sequence>
<proteinExistence type="predicted"/>
<accession>A0ABX2LFI0</accession>
<evidence type="ECO:0000313" key="1">
    <source>
        <dbReference type="EMBL" id="NUC75007.1"/>
    </source>
</evidence>
<comment type="caution">
    <text evidence="1">The sequence shown here is derived from an EMBL/GenBank/DDBJ whole genome shotgun (WGS) entry which is preliminary data.</text>
</comment>
<gene>
    <name evidence="1" type="ORF">HTZ84_22340</name>
</gene>
<organism evidence="1 2">
    <name type="scientific">Haloterrigena gelatinilytica</name>
    <dbReference type="NCBI Taxonomy" id="2741724"/>
    <lineage>
        <taxon>Archaea</taxon>
        <taxon>Methanobacteriati</taxon>
        <taxon>Methanobacteriota</taxon>
        <taxon>Stenosarchaea group</taxon>
        <taxon>Halobacteria</taxon>
        <taxon>Halobacteriales</taxon>
        <taxon>Natrialbaceae</taxon>
        <taxon>Haloterrigena</taxon>
    </lineage>
</organism>
<reference evidence="1 2" key="1">
    <citation type="submission" date="2020-06" db="EMBL/GenBank/DDBJ databases">
        <title>Haloterrigena sp. nov., an extremely halophilic archaeon isolated from a saline sediment.</title>
        <authorList>
            <person name="Liu B.-B."/>
        </authorList>
    </citation>
    <scope>NUCLEOTIDE SEQUENCE [LARGE SCALE GENOMIC DNA]</scope>
    <source>
        <strain evidence="1 2">SYSU A558-1</strain>
    </source>
</reference>
<dbReference type="Proteomes" id="UP001016761">
    <property type="component" value="Unassembled WGS sequence"/>
</dbReference>
<keyword evidence="2" id="KW-1185">Reference proteome</keyword>